<organism evidence="2 3">
    <name type="scientific">Thauera aminoaromatica</name>
    <dbReference type="NCBI Taxonomy" id="164330"/>
    <lineage>
        <taxon>Bacteria</taxon>
        <taxon>Pseudomonadati</taxon>
        <taxon>Pseudomonadota</taxon>
        <taxon>Betaproteobacteria</taxon>
        <taxon>Rhodocyclales</taxon>
        <taxon>Zoogloeaceae</taxon>
        <taxon>Thauera</taxon>
    </lineage>
</organism>
<accession>A0A5C7T4V8</accession>
<sequence>MNKQLRNAVLVALGALAAGTAGAKEGGDQYPNGIETWFAGAVPPPGNYFINYFGHYGGDLYNGEGKRVAGTSASAWFNAFRFVKVSGIKVLGGDWAGHVILPVVHQRLNLGGGSASASGLGDLTIDPFIVAWHQGDWHWTVGLDINLPIGRYKSGDPRTSIGANYWSLEPIFAFTWLSQSGWEVSAKLMYNIKGGNDDFRASPGAAKQKYDSGDDFHMDYLVGRRFGPWGVGLSGYYLKQTTDDKVDGTVIPAIPGVWSRGRRGEVLAAGPSLTYSTKGGTMLIAQWQHEFERENRFGGDKAVLKLVMPF</sequence>
<keyword evidence="1" id="KW-0732">Signal</keyword>
<evidence type="ECO:0000313" key="3">
    <source>
        <dbReference type="Proteomes" id="UP000321192"/>
    </source>
</evidence>
<dbReference type="InterPro" id="IPR025737">
    <property type="entry name" value="FApF"/>
</dbReference>
<evidence type="ECO:0000256" key="1">
    <source>
        <dbReference type="SAM" id="SignalP"/>
    </source>
</evidence>
<proteinExistence type="predicted"/>
<dbReference type="RefSeq" id="WP_273424332.1">
    <property type="nucleotide sequence ID" value="NZ_JAKLLK010000069.1"/>
</dbReference>
<dbReference type="EMBL" id="SSFD01000049">
    <property type="protein sequence ID" value="TXH90065.1"/>
    <property type="molecule type" value="Genomic_DNA"/>
</dbReference>
<feature type="signal peptide" evidence="1">
    <location>
        <begin position="1"/>
        <end position="23"/>
    </location>
</feature>
<dbReference type="AlphaFoldDB" id="A0A5C7T4V8"/>
<dbReference type="Pfam" id="PF13557">
    <property type="entry name" value="Phenol_MetA_deg"/>
    <property type="match status" value="1"/>
</dbReference>
<name>A0A5C7T4V8_THASP</name>
<comment type="caution">
    <text evidence="2">The sequence shown here is derived from an EMBL/GenBank/DDBJ whole genome shotgun (WGS) entry which is preliminary data.</text>
</comment>
<feature type="chain" id="PRO_5023136143" evidence="1">
    <location>
        <begin position="24"/>
        <end position="310"/>
    </location>
</feature>
<protein>
    <submittedName>
        <fullName evidence="2">Phenol degradation protein meta</fullName>
    </submittedName>
</protein>
<evidence type="ECO:0000313" key="2">
    <source>
        <dbReference type="EMBL" id="TXH90065.1"/>
    </source>
</evidence>
<dbReference type="Proteomes" id="UP000321192">
    <property type="component" value="Unassembled WGS sequence"/>
</dbReference>
<gene>
    <name evidence="2" type="ORF">E6Q80_03705</name>
</gene>
<reference evidence="2 3" key="1">
    <citation type="submission" date="2018-09" db="EMBL/GenBank/DDBJ databases">
        <title>Metagenome Assembled Genomes from an Advanced Water Purification Facility.</title>
        <authorList>
            <person name="Stamps B.W."/>
            <person name="Spear J.R."/>
        </authorList>
    </citation>
    <scope>NUCLEOTIDE SEQUENCE [LARGE SCALE GENOMIC DNA]</scope>
    <source>
        <strain evidence="2">Bin_27_1</strain>
    </source>
</reference>